<name>A0A6G7CHE4_9VIBR</name>
<organism evidence="1 2">
    <name type="scientific">Vibrio ziniensis</name>
    <dbReference type="NCBI Taxonomy" id="2711221"/>
    <lineage>
        <taxon>Bacteria</taxon>
        <taxon>Pseudomonadati</taxon>
        <taxon>Pseudomonadota</taxon>
        <taxon>Gammaproteobacteria</taxon>
        <taxon>Vibrionales</taxon>
        <taxon>Vibrionaceae</taxon>
        <taxon>Vibrio</taxon>
    </lineage>
</organism>
<protein>
    <submittedName>
        <fullName evidence="1">Uncharacterized protein</fullName>
    </submittedName>
</protein>
<gene>
    <name evidence="1" type="ORF">G5S32_05740</name>
</gene>
<accession>A0A6G7CHE4</accession>
<dbReference type="Proteomes" id="UP000503003">
    <property type="component" value="Chromosome 1"/>
</dbReference>
<dbReference type="KEGG" id="vzi:G5S32_05740"/>
<reference evidence="1 2" key="1">
    <citation type="submission" date="2020-02" db="EMBL/GenBank/DDBJ databases">
        <title>A complete genome of a marine bacterium Vibrio sp. ZWAL4003 isolated from the mangrove sediment with the ability to degrade polysaccharides.</title>
        <authorList>
            <person name="Wu J."/>
            <person name="Qu W."/>
            <person name="Zeng R."/>
        </authorList>
    </citation>
    <scope>NUCLEOTIDE SEQUENCE [LARGE SCALE GENOMIC DNA]</scope>
    <source>
        <strain evidence="1 2">ZWAL4003</strain>
    </source>
</reference>
<evidence type="ECO:0000313" key="2">
    <source>
        <dbReference type="Proteomes" id="UP000503003"/>
    </source>
</evidence>
<dbReference type="AlphaFoldDB" id="A0A6G7CHE4"/>
<dbReference type="EMBL" id="CP049331">
    <property type="protein sequence ID" value="QIH41522.1"/>
    <property type="molecule type" value="Genomic_DNA"/>
</dbReference>
<dbReference type="RefSeq" id="WP_165311117.1">
    <property type="nucleotide sequence ID" value="NZ_CP049331.1"/>
</dbReference>
<evidence type="ECO:0000313" key="1">
    <source>
        <dbReference type="EMBL" id="QIH41522.1"/>
    </source>
</evidence>
<sequence length="89" mass="10390">MIDGHIHEARYLKWALTTEHFVCEPAIFLCSIALKHGIDVKPFIINSRVKLKTRTQSPADRPELPSTKRFFVPVDLIPDYMLEPWRTEN</sequence>
<keyword evidence="2" id="KW-1185">Reference proteome</keyword>
<proteinExistence type="predicted"/>